<evidence type="ECO:0000313" key="5">
    <source>
        <dbReference type="Proteomes" id="UP000320580"/>
    </source>
</evidence>
<dbReference type="InterPro" id="IPR006633">
    <property type="entry name" value="Carb-bd_sugar_hydrolysis-dom"/>
</dbReference>
<dbReference type="SMART" id="SM00722">
    <property type="entry name" value="CASH"/>
    <property type="match status" value="1"/>
</dbReference>
<accession>A0A5B8JAB4</accession>
<dbReference type="Gene3D" id="2.160.20.10">
    <property type="entry name" value="Single-stranded right-handed beta-helix, Pectin lyase-like"/>
    <property type="match status" value="2"/>
</dbReference>
<evidence type="ECO:0000256" key="2">
    <source>
        <dbReference type="SAM" id="MobiDB-lite"/>
    </source>
</evidence>
<dbReference type="OrthoDB" id="4215965at2"/>
<protein>
    <recommendedName>
        <fullName evidence="3">Carbohydrate-binding/sugar hydrolysis domain-containing protein</fullName>
    </recommendedName>
</protein>
<dbReference type="SMART" id="SM00710">
    <property type="entry name" value="PbH1"/>
    <property type="match status" value="11"/>
</dbReference>
<dbReference type="AlphaFoldDB" id="A0A5B8JAB4"/>
<dbReference type="Pfam" id="PF13229">
    <property type="entry name" value="Beta_helix"/>
    <property type="match status" value="1"/>
</dbReference>
<keyword evidence="5" id="KW-1185">Reference proteome</keyword>
<dbReference type="InterPro" id="IPR012334">
    <property type="entry name" value="Pectin_lyas_fold"/>
</dbReference>
<feature type="domain" description="Carbohydrate-binding/sugar hydrolysis" evidence="3">
    <location>
        <begin position="207"/>
        <end position="377"/>
    </location>
</feature>
<name>A0A5B8JAB4_9ACTN</name>
<dbReference type="InterPro" id="IPR024535">
    <property type="entry name" value="RHGA/B-epi-like_pectate_lyase"/>
</dbReference>
<evidence type="ECO:0000256" key="1">
    <source>
        <dbReference type="ARBA" id="ARBA00022737"/>
    </source>
</evidence>
<evidence type="ECO:0000259" key="3">
    <source>
        <dbReference type="SMART" id="SM00722"/>
    </source>
</evidence>
<dbReference type="KEGG" id="sqz:FQU76_09950"/>
<proteinExistence type="predicted"/>
<dbReference type="Proteomes" id="UP000320580">
    <property type="component" value="Chromosome"/>
</dbReference>
<dbReference type="InterPro" id="IPR039448">
    <property type="entry name" value="Beta_helix"/>
</dbReference>
<reference evidence="4 5" key="1">
    <citation type="submission" date="2019-07" db="EMBL/GenBank/DDBJ databases">
        <authorList>
            <person name="Zhu P."/>
        </authorList>
    </citation>
    <scope>NUCLEOTIDE SEQUENCE [LARGE SCALE GENOMIC DNA]</scope>
    <source>
        <strain evidence="4 5">SSL-25</strain>
    </source>
</reference>
<gene>
    <name evidence="4" type="ORF">FQU76_09950</name>
</gene>
<sequence length="524" mass="53737">MIRTACSNERKVPAVQIAAQIGVFNVRDYGATGNGTTIDTAAMQSAFDAARQAGGGTVLIPAGTYAVDTFLVVYGKTSISAYGATIRSVSTGTGLLRNFATGDNFPVYAGNSGITVEGGIWDGNAAHAGVGTVTGTTNVMSFIHARDITVRDVVIRNISSSHGIEFNAVDGGRILNSRFEGFKDNSAAQDRGFSESVQLDIARLNSSSIGEFDLTTCRNILIQGCYFGPSDRLGAAGRAIGSHTSDDNRSYDNIQIIGCRIEGAAQEGIRAFCWRNCVIADNIITGTGQTAILLAVSAPDQPTKSHSIVVKGNVITDCKTSGIRVMGNTGNRITGVVVSGNTLHNTSGNGIHIADAPGANVSGNHIDTTSSTGIYAVDSDGVTVNGNTILTPGSNGINIAGCTGAMVSGNTVRDTKSNHGIYVGDGTQRSAEVVVSGNTVRMPFTAGIRIAGTAKGCTVSGNRVKGAGPTQYGITLAATVTGTAIVGNDLSGSTWPAGNAIVPSTEPPRVDWSGGTTLPGHNLV</sequence>
<dbReference type="SUPFAM" id="SSF51126">
    <property type="entry name" value="Pectin lyase-like"/>
    <property type="match status" value="2"/>
</dbReference>
<feature type="region of interest" description="Disordered" evidence="2">
    <location>
        <begin position="500"/>
        <end position="524"/>
    </location>
</feature>
<dbReference type="InterPro" id="IPR011050">
    <property type="entry name" value="Pectin_lyase_fold/virulence"/>
</dbReference>
<organism evidence="4 5">
    <name type="scientific">Streptomyces qinzhouensis</name>
    <dbReference type="NCBI Taxonomy" id="2599401"/>
    <lineage>
        <taxon>Bacteria</taxon>
        <taxon>Bacillati</taxon>
        <taxon>Actinomycetota</taxon>
        <taxon>Actinomycetes</taxon>
        <taxon>Kitasatosporales</taxon>
        <taxon>Streptomycetaceae</taxon>
        <taxon>Streptomyces</taxon>
    </lineage>
</organism>
<dbReference type="InterPro" id="IPR006626">
    <property type="entry name" value="PbH1"/>
</dbReference>
<dbReference type="Pfam" id="PF12708">
    <property type="entry name" value="Pect-lyase_RHGA_epim"/>
    <property type="match status" value="1"/>
</dbReference>
<keyword evidence="1" id="KW-0677">Repeat</keyword>
<evidence type="ECO:0000313" key="4">
    <source>
        <dbReference type="EMBL" id="QDY76801.1"/>
    </source>
</evidence>
<dbReference type="EMBL" id="CP042266">
    <property type="protein sequence ID" value="QDY76801.1"/>
    <property type="molecule type" value="Genomic_DNA"/>
</dbReference>